<organism evidence="1 2">
    <name type="scientific">Anaeramoeba ignava</name>
    <name type="common">Anaerobic marine amoeba</name>
    <dbReference type="NCBI Taxonomy" id="1746090"/>
    <lineage>
        <taxon>Eukaryota</taxon>
        <taxon>Metamonada</taxon>
        <taxon>Anaeramoebidae</taxon>
        <taxon>Anaeramoeba</taxon>
    </lineage>
</organism>
<accession>A0A9Q0LHH1</accession>
<dbReference type="Proteomes" id="UP001149090">
    <property type="component" value="Unassembled WGS sequence"/>
</dbReference>
<reference evidence="1" key="1">
    <citation type="submission" date="2022-10" db="EMBL/GenBank/DDBJ databases">
        <title>Novel sulphate-reducing endosymbionts in the free-living metamonad Anaeramoeba.</title>
        <authorList>
            <person name="Jerlstrom-Hultqvist J."/>
            <person name="Cepicka I."/>
            <person name="Gallot-Lavallee L."/>
            <person name="Salas-Leiva D."/>
            <person name="Curtis B.A."/>
            <person name="Zahonova K."/>
            <person name="Pipaliya S."/>
            <person name="Dacks J."/>
            <person name="Roger A.J."/>
        </authorList>
    </citation>
    <scope>NUCLEOTIDE SEQUENCE</scope>
    <source>
        <strain evidence="1">BMAN</strain>
    </source>
</reference>
<dbReference type="AlphaFoldDB" id="A0A9Q0LHH1"/>
<proteinExistence type="predicted"/>
<comment type="caution">
    <text evidence="1">The sequence shown here is derived from an EMBL/GenBank/DDBJ whole genome shotgun (WGS) entry which is preliminary data.</text>
</comment>
<evidence type="ECO:0000313" key="1">
    <source>
        <dbReference type="EMBL" id="KAJ5071543.1"/>
    </source>
</evidence>
<evidence type="ECO:0000313" key="2">
    <source>
        <dbReference type="Proteomes" id="UP001149090"/>
    </source>
</evidence>
<sequence>MNSTNKSKKFNNLISNHFFPKNNPNSKINSISAVLVVNIQLEKFIYAHSIEDFHFDSDVKKYLQIIQKLFIEPEIDTNQNLKENLSLNGKTSFDLNGDHYVVIFAKMSSVLALTKRRKKGLILSNTPIGVFFTFSKEN</sequence>
<protein>
    <submittedName>
        <fullName evidence="1">Uncharacterized protein</fullName>
    </submittedName>
</protein>
<name>A0A9Q0LHH1_ANAIG</name>
<gene>
    <name evidence="1" type="ORF">M0811_10175</name>
</gene>
<keyword evidence="2" id="KW-1185">Reference proteome</keyword>
<dbReference type="EMBL" id="JAPDFW010000087">
    <property type="protein sequence ID" value="KAJ5071543.1"/>
    <property type="molecule type" value="Genomic_DNA"/>
</dbReference>